<dbReference type="Proteomes" id="UP000821837">
    <property type="component" value="Unassembled WGS sequence"/>
</dbReference>
<keyword evidence="3" id="KW-1185">Reference proteome</keyword>
<feature type="compositionally biased region" description="Acidic residues" evidence="1">
    <location>
        <begin position="63"/>
        <end position="73"/>
    </location>
</feature>
<accession>A0A9D4PUJ3</accession>
<reference evidence="2" key="2">
    <citation type="submission" date="2021-09" db="EMBL/GenBank/DDBJ databases">
        <authorList>
            <person name="Jia N."/>
            <person name="Wang J."/>
            <person name="Shi W."/>
            <person name="Du L."/>
            <person name="Sun Y."/>
            <person name="Zhan W."/>
            <person name="Jiang J."/>
            <person name="Wang Q."/>
            <person name="Zhang B."/>
            <person name="Ji P."/>
            <person name="Sakyi L.B."/>
            <person name="Cui X."/>
            <person name="Yuan T."/>
            <person name="Jiang B."/>
            <person name="Yang W."/>
            <person name="Lam T.T.-Y."/>
            <person name="Chang Q."/>
            <person name="Ding S."/>
            <person name="Wang X."/>
            <person name="Zhu J."/>
            <person name="Ruan X."/>
            <person name="Zhao L."/>
            <person name="Wei J."/>
            <person name="Que T."/>
            <person name="Du C."/>
            <person name="Cheng J."/>
            <person name="Dai P."/>
            <person name="Han X."/>
            <person name="Huang E."/>
            <person name="Gao Y."/>
            <person name="Liu J."/>
            <person name="Shao H."/>
            <person name="Ye R."/>
            <person name="Li L."/>
            <person name="Wei W."/>
            <person name="Wang X."/>
            <person name="Wang C."/>
            <person name="Huo Q."/>
            <person name="Li W."/>
            <person name="Guo W."/>
            <person name="Chen H."/>
            <person name="Chen S."/>
            <person name="Zhou L."/>
            <person name="Zhou L."/>
            <person name="Ni X."/>
            <person name="Tian J."/>
            <person name="Zhou Y."/>
            <person name="Sheng Y."/>
            <person name="Liu T."/>
            <person name="Pan Y."/>
            <person name="Xia L."/>
            <person name="Li J."/>
            <person name="Zhao F."/>
            <person name="Cao W."/>
        </authorList>
    </citation>
    <scope>NUCLEOTIDE SEQUENCE</scope>
    <source>
        <strain evidence="2">Rsan-2018</strain>
        <tissue evidence="2">Larvae</tissue>
    </source>
</reference>
<gene>
    <name evidence="2" type="ORF">HPB52_005486</name>
</gene>
<dbReference type="AlphaFoldDB" id="A0A9D4PUJ3"/>
<proteinExistence type="predicted"/>
<reference evidence="2" key="1">
    <citation type="journal article" date="2020" name="Cell">
        <title>Large-Scale Comparative Analyses of Tick Genomes Elucidate Their Genetic Diversity and Vector Capacities.</title>
        <authorList>
            <consortium name="Tick Genome and Microbiome Consortium (TIGMIC)"/>
            <person name="Jia N."/>
            <person name="Wang J."/>
            <person name="Shi W."/>
            <person name="Du L."/>
            <person name="Sun Y."/>
            <person name="Zhan W."/>
            <person name="Jiang J.F."/>
            <person name="Wang Q."/>
            <person name="Zhang B."/>
            <person name="Ji P."/>
            <person name="Bell-Sakyi L."/>
            <person name="Cui X.M."/>
            <person name="Yuan T.T."/>
            <person name="Jiang B.G."/>
            <person name="Yang W.F."/>
            <person name="Lam T.T."/>
            <person name="Chang Q.C."/>
            <person name="Ding S.J."/>
            <person name="Wang X.J."/>
            <person name="Zhu J.G."/>
            <person name="Ruan X.D."/>
            <person name="Zhao L."/>
            <person name="Wei J.T."/>
            <person name="Ye R.Z."/>
            <person name="Que T.C."/>
            <person name="Du C.H."/>
            <person name="Zhou Y.H."/>
            <person name="Cheng J.X."/>
            <person name="Dai P.F."/>
            <person name="Guo W.B."/>
            <person name="Han X.H."/>
            <person name="Huang E.J."/>
            <person name="Li L.F."/>
            <person name="Wei W."/>
            <person name="Gao Y.C."/>
            <person name="Liu J.Z."/>
            <person name="Shao H.Z."/>
            <person name="Wang X."/>
            <person name="Wang C.C."/>
            <person name="Yang T.C."/>
            <person name="Huo Q.B."/>
            <person name="Li W."/>
            <person name="Chen H.Y."/>
            <person name="Chen S.E."/>
            <person name="Zhou L.G."/>
            <person name="Ni X.B."/>
            <person name="Tian J.H."/>
            <person name="Sheng Y."/>
            <person name="Liu T."/>
            <person name="Pan Y.S."/>
            <person name="Xia L.Y."/>
            <person name="Li J."/>
            <person name="Zhao F."/>
            <person name="Cao W.C."/>
        </authorList>
    </citation>
    <scope>NUCLEOTIDE SEQUENCE</scope>
    <source>
        <strain evidence="2">Rsan-2018</strain>
    </source>
</reference>
<feature type="region of interest" description="Disordered" evidence="1">
    <location>
        <begin position="57"/>
        <end position="83"/>
    </location>
</feature>
<protein>
    <submittedName>
        <fullName evidence="2">Uncharacterized protein</fullName>
    </submittedName>
</protein>
<name>A0A9D4PUJ3_RHISA</name>
<evidence type="ECO:0000256" key="1">
    <source>
        <dbReference type="SAM" id="MobiDB-lite"/>
    </source>
</evidence>
<evidence type="ECO:0000313" key="2">
    <source>
        <dbReference type="EMBL" id="KAH7955995.1"/>
    </source>
</evidence>
<comment type="caution">
    <text evidence="2">The sequence shown here is derived from an EMBL/GenBank/DDBJ whole genome shotgun (WGS) entry which is preliminary data.</text>
</comment>
<organism evidence="2 3">
    <name type="scientific">Rhipicephalus sanguineus</name>
    <name type="common">Brown dog tick</name>
    <name type="synonym">Ixodes sanguineus</name>
    <dbReference type="NCBI Taxonomy" id="34632"/>
    <lineage>
        <taxon>Eukaryota</taxon>
        <taxon>Metazoa</taxon>
        <taxon>Ecdysozoa</taxon>
        <taxon>Arthropoda</taxon>
        <taxon>Chelicerata</taxon>
        <taxon>Arachnida</taxon>
        <taxon>Acari</taxon>
        <taxon>Parasitiformes</taxon>
        <taxon>Ixodida</taxon>
        <taxon>Ixodoidea</taxon>
        <taxon>Ixodidae</taxon>
        <taxon>Rhipicephalinae</taxon>
        <taxon>Rhipicephalus</taxon>
        <taxon>Rhipicephalus</taxon>
    </lineage>
</organism>
<sequence>MESVNKVVTVASRFFALFRAPSDHHSLSLVAPVDPDSSPFWLGEAWEPLHIENNSSLHRNRDSEDDCEAEEEHEGCRGQHGKKRHQVAACGRCQASQLRRVVGVISFSIL</sequence>
<dbReference type="EMBL" id="JABSTV010001250">
    <property type="protein sequence ID" value="KAH7955995.1"/>
    <property type="molecule type" value="Genomic_DNA"/>
</dbReference>
<evidence type="ECO:0000313" key="3">
    <source>
        <dbReference type="Proteomes" id="UP000821837"/>
    </source>
</evidence>